<name>A0AAU7E7J1_9BACT</name>
<sequence>MKNEIFPCSSCGICCKNIGKVDELKEFNNNGVCVNLQNDNTCKIYHNRPLVCRVDELYEKYFSKQMSKIDFYNENIKICNSLQEKFNIEKKYRINFLNKEN</sequence>
<reference evidence="1" key="1">
    <citation type="submission" date="2024-05" db="EMBL/GenBank/DDBJ databases">
        <title>Campylobacter coli isolated from environmental waters in Slovenia.</title>
        <authorList>
            <person name="Zautner A.E."/>
            <person name="Bunk B."/>
            <person name="Riedel T."/>
            <person name="Sproeer C."/>
        </authorList>
    </citation>
    <scope>NUCLEOTIDE SEQUENCE</scope>
    <source>
        <strain evidence="1">CCS1377</strain>
    </source>
</reference>
<dbReference type="AlphaFoldDB" id="A0AAU7E7J1"/>
<accession>A0AAU7E7J1</accession>
<organism evidence="1">
    <name type="scientific">Campylobacter sp. CCS1377</name>
    <dbReference type="NCBI Taxonomy" id="3158229"/>
    <lineage>
        <taxon>Bacteria</taxon>
        <taxon>Pseudomonadati</taxon>
        <taxon>Campylobacterota</taxon>
        <taxon>Epsilonproteobacteria</taxon>
        <taxon>Campylobacterales</taxon>
        <taxon>Campylobacteraceae</taxon>
        <taxon>Campylobacter</taxon>
    </lineage>
</organism>
<protein>
    <submittedName>
        <fullName evidence="1">YkgJ family cysteine cluster protein</fullName>
    </submittedName>
</protein>
<dbReference type="Pfam" id="PF03692">
    <property type="entry name" value="CxxCxxCC"/>
    <property type="match status" value="1"/>
</dbReference>
<proteinExistence type="predicted"/>
<dbReference type="InterPro" id="IPR005358">
    <property type="entry name" value="Puta_zinc/iron-chelating_dom"/>
</dbReference>
<gene>
    <name evidence="1" type="ORF">AAH949_08460</name>
</gene>
<dbReference type="RefSeq" id="WP_348518502.1">
    <property type="nucleotide sequence ID" value="NZ_CP155620.1"/>
</dbReference>
<dbReference type="EMBL" id="CP155620">
    <property type="protein sequence ID" value="XBJ29104.1"/>
    <property type="molecule type" value="Genomic_DNA"/>
</dbReference>
<evidence type="ECO:0000313" key="1">
    <source>
        <dbReference type="EMBL" id="XBJ29104.1"/>
    </source>
</evidence>